<keyword evidence="8" id="KW-1185">Reference proteome</keyword>
<comment type="subcellular location">
    <subcellularLocation>
        <location evidence="1">Membrane</location>
        <topology evidence="1">Multi-pass membrane protein</topology>
    </subcellularLocation>
</comment>
<dbReference type="AlphaFoldDB" id="A0A3F3H5H8"/>
<sequence length="241" mass="25814">MDNFDMNARRDVTGADEGMKSFFQRVYGYMAIALTVTAVAGYIVQHFFLAQVARLFIGSWVGFAAVMVVELVIVAMIRNASFAGNPAKSFGLLMAFSAVQGLTLGLLLAIYTAASVGAAFISTAALFGGMALYGYFSKRSMTSMQPILFGALIGIIVASVINLFMGSSAFQALISIATVIVFALYTAYDNNTLRQAYVQLSANGAGETQTTSLAVSGALMLYLDFMNIFYALIQLFGDNRN</sequence>
<accession>A0A3F3H5H8</accession>
<evidence type="ECO:0000256" key="5">
    <source>
        <dbReference type="ARBA" id="ARBA00023136"/>
    </source>
</evidence>
<dbReference type="Proteomes" id="UP000061227">
    <property type="component" value="Unassembled WGS sequence"/>
</dbReference>
<dbReference type="CDD" id="cd10432">
    <property type="entry name" value="BI-1-like_bacterial"/>
    <property type="match status" value="1"/>
</dbReference>
<protein>
    <submittedName>
        <fullName evidence="7">Integral membrane protein</fullName>
    </submittedName>
</protein>
<comment type="similarity">
    <text evidence="2 6">Belongs to the BI1 family.</text>
</comment>
<evidence type="ECO:0000256" key="2">
    <source>
        <dbReference type="ARBA" id="ARBA00010350"/>
    </source>
</evidence>
<evidence type="ECO:0000256" key="3">
    <source>
        <dbReference type="ARBA" id="ARBA00022692"/>
    </source>
</evidence>
<feature type="transmembrane region" description="Helical" evidence="6">
    <location>
        <begin position="55"/>
        <end position="77"/>
    </location>
</feature>
<gene>
    <name evidence="7" type="ORF">FPFC_011280</name>
</gene>
<dbReference type="InterPro" id="IPR006214">
    <property type="entry name" value="Bax_inhibitor_1-related"/>
</dbReference>
<dbReference type="STRING" id="220714.SAMN05660469_0200"/>
<evidence type="ECO:0000256" key="4">
    <source>
        <dbReference type="ARBA" id="ARBA00022989"/>
    </source>
</evidence>
<proteinExistence type="inferred from homology"/>
<feature type="transmembrane region" description="Helical" evidence="6">
    <location>
        <begin position="117"/>
        <end position="135"/>
    </location>
</feature>
<feature type="transmembrane region" description="Helical" evidence="6">
    <location>
        <begin position="219"/>
        <end position="237"/>
    </location>
</feature>
<evidence type="ECO:0000256" key="6">
    <source>
        <dbReference type="RuleBase" id="RU004379"/>
    </source>
</evidence>
<dbReference type="PANTHER" id="PTHR23291">
    <property type="entry name" value="BAX INHIBITOR-RELATED"/>
    <property type="match status" value="1"/>
</dbReference>
<feature type="transmembrane region" description="Helical" evidence="6">
    <location>
        <begin position="89"/>
        <end position="111"/>
    </location>
</feature>
<keyword evidence="3 6" id="KW-0812">Transmembrane</keyword>
<feature type="transmembrane region" description="Helical" evidence="6">
    <location>
        <begin position="147"/>
        <end position="164"/>
    </location>
</feature>
<organism evidence="7 8">
    <name type="scientific">Fructobacillus pseudoficulneus</name>
    <dbReference type="NCBI Taxonomy" id="220714"/>
    <lineage>
        <taxon>Bacteria</taxon>
        <taxon>Bacillati</taxon>
        <taxon>Bacillota</taxon>
        <taxon>Bacilli</taxon>
        <taxon>Lactobacillales</taxon>
        <taxon>Lactobacillaceae</taxon>
        <taxon>Fructobacillus</taxon>
    </lineage>
</organism>
<dbReference type="GO" id="GO:0005886">
    <property type="term" value="C:plasma membrane"/>
    <property type="evidence" value="ECO:0007669"/>
    <property type="project" value="TreeGrafter"/>
</dbReference>
<feature type="transmembrane region" description="Helical" evidence="6">
    <location>
        <begin position="26"/>
        <end position="49"/>
    </location>
</feature>
<dbReference type="RefSeq" id="WP_059375548.1">
    <property type="nucleotide sequence ID" value="NZ_DF968063.1"/>
</dbReference>
<feature type="transmembrane region" description="Helical" evidence="6">
    <location>
        <begin position="170"/>
        <end position="188"/>
    </location>
</feature>
<dbReference type="EMBL" id="DF968063">
    <property type="protein sequence ID" value="GAP02249.1"/>
    <property type="molecule type" value="Genomic_DNA"/>
</dbReference>
<name>A0A3F3H5H8_9LACO</name>
<evidence type="ECO:0000256" key="1">
    <source>
        <dbReference type="ARBA" id="ARBA00004141"/>
    </source>
</evidence>
<keyword evidence="4 6" id="KW-1133">Transmembrane helix</keyword>
<dbReference type="PANTHER" id="PTHR23291:SF50">
    <property type="entry name" value="PROTEIN LIFEGUARD 4"/>
    <property type="match status" value="1"/>
</dbReference>
<dbReference type="Pfam" id="PF01027">
    <property type="entry name" value="Bax1-I"/>
    <property type="match status" value="1"/>
</dbReference>
<reference evidence="7 8" key="1">
    <citation type="journal article" date="2015" name="BMC Genomics">
        <title>Comparative genomics of Fructobacillus spp. and Leuconostoc spp. reveals niche-specific evolution of Fructobacillus spp.</title>
        <authorList>
            <person name="Endo A."/>
            <person name="Tanizawa Y."/>
            <person name="Tanaka N."/>
            <person name="Maeno S."/>
            <person name="Kumar H."/>
            <person name="Shiwa Y."/>
            <person name="Okada S."/>
            <person name="Yoshikawa H."/>
            <person name="Dicks L."/>
            <person name="Nakagawa J."/>
            <person name="Arita M."/>
        </authorList>
    </citation>
    <scope>NUCLEOTIDE SEQUENCE [LARGE SCALE GENOMIC DNA]</scope>
    <source>
        <strain evidence="7 8">DSM 15468</strain>
    </source>
</reference>
<evidence type="ECO:0000313" key="7">
    <source>
        <dbReference type="EMBL" id="GAP02249.1"/>
    </source>
</evidence>
<dbReference type="OrthoDB" id="9793828at2"/>
<evidence type="ECO:0000313" key="8">
    <source>
        <dbReference type="Proteomes" id="UP000061227"/>
    </source>
</evidence>
<keyword evidence="5 6" id="KW-0472">Membrane</keyword>